<dbReference type="InterPro" id="IPR051906">
    <property type="entry name" value="TolC-like"/>
</dbReference>
<proteinExistence type="inferred from homology"/>
<evidence type="ECO:0000256" key="1">
    <source>
        <dbReference type="ARBA" id="ARBA00004442"/>
    </source>
</evidence>
<comment type="caution">
    <text evidence="9">The sequence shown here is derived from an EMBL/GenBank/DDBJ whole genome shotgun (WGS) entry which is preliminary data.</text>
</comment>
<dbReference type="NCBIfam" id="TIGR01844">
    <property type="entry name" value="type_I_sec_TolC"/>
    <property type="match status" value="1"/>
</dbReference>
<dbReference type="GO" id="GO:0015562">
    <property type="term" value="F:efflux transmembrane transporter activity"/>
    <property type="evidence" value="ECO:0007669"/>
    <property type="project" value="InterPro"/>
</dbReference>
<evidence type="ECO:0000313" key="9">
    <source>
        <dbReference type="EMBL" id="ORE87484.1"/>
    </source>
</evidence>
<keyword evidence="3" id="KW-0813">Transport</keyword>
<dbReference type="OrthoDB" id="9813458at2"/>
<keyword evidence="8" id="KW-0732">Signal</keyword>
<protein>
    <submittedName>
        <fullName evidence="9">Outer membrane channel protein</fullName>
    </submittedName>
</protein>
<keyword evidence="10" id="KW-1185">Reference proteome</keyword>
<keyword evidence="4" id="KW-1134">Transmembrane beta strand</keyword>
<gene>
    <name evidence="9" type="ORF">ATO7_10592</name>
</gene>
<sequence>MSAKRVAAVVALLLPGLADAGLLADLYAEALRTEPGYQAALSDRDAALQGVPLLRASILPQLSLDGYYSHIIDDTQRTRFPGYEPQELDADIWQLGLRLTQPVFDWAVFARLRQIDATAAVAELTLREARQQLMLTLSRRYFGWLGALDDLRLATEQKQAIAEQRKETAVRVETGYATEADLQQLIAAYDSAVADELTAAARLRSAREAVLEVSGVAPRFPQPLAQDLQTLPPQPAQPEQWVERALANNLGLRLAELDLERAREDYQAQRGEHMPSLALEVEHRWQDTAELQLGREAETSSALLRLHVPLFSGGGTSAKVRASSLGLDAAQSRLQAQRRSVVRATRDAYDGVVTGIQRLRASEQSVASSQAALEAIAGGWESGIRTSAELVDARKNVFQAQRNAAAARYAFLLNVLALQEVVGSLQDQDLLALDQRLLSAE</sequence>
<dbReference type="InterPro" id="IPR003423">
    <property type="entry name" value="OMP_efflux"/>
</dbReference>
<evidence type="ECO:0000313" key="10">
    <source>
        <dbReference type="Proteomes" id="UP000192342"/>
    </source>
</evidence>
<keyword evidence="6" id="KW-0472">Membrane</keyword>
<dbReference type="PANTHER" id="PTHR30026:SF20">
    <property type="entry name" value="OUTER MEMBRANE PROTEIN TOLC"/>
    <property type="match status" value="1"/>
</dbReference>
<reference evidence="9 10" key="1">
    <citation type="submission" date="2013-04" db="EMBL/GenBank/DDBJ databases">
        <title>Oceanococcus atlanticus 22II-S10r2 Genome Sequencing.</title>
        <authorList>
            <person name="Lai Q."/>
            <person name="Li G."/>
            <person name="Shao Z."/>
        </authorList>
    </citation>
    <scope>NUCLEOTIDE SEQUENCE [LARGE SCALE GENOMIC DNA]</scope>
    <source>
        <strain evidence="9 10">22II-S10r2</strain>
    </source>
</reference>
<dbReference type="Gene3D" id="1.20.1600.10">
    <property type="entry name" value="Outer membrane efflux proteins (OEP)"/>
    <property type="match status" value="1"/>
</dbReference>
<dbReference type="SUPFAM" id="SSF56954">
    <property type="entry name" value="Outer membrane efflux proteins (OEP)"/>
    <property type="match status" value="1"/>
</dbReference>
<dbReference type="RefSeq" id="WP_083561713.1">
    <property type="nucleotide sequence ID" value="NZ_AQQV01000002.1"/>
</dbReference>
<name>A0A1Y1SFM4_9GAMM</name>
<keyword evidence="5" id="KW-0812">Transmembrane</keyword>
<feature type="chain" id="PRO_5012033501" evidence="8">
    <location>
        <begin position="21"/>
        <end position="441"/>
    </location>
</feature>
<evidence type="ECO:0000256" key="8">
    <source>
        <dbReference type="SAM" id="SignalP"/>
    </source>
</evidence>
<dbReference type="EMBL" id="AQQV01000002">
    <property type="protein sequence ID" value="ORE87484.1"/>
    <property type="molecule type" value="Genomic_DNA"/>
</dbReference>
<evidence type="ECO:0000256" key="5">
    <source>
        <dbReference type="ARBA" id="ARBA00022692"/>
    </source>
</evidence>
<evidence type="ECO:0000256" key="3">
    <source>
        <dbReference type="ARBA" id="ARBA00022448"/>
    </source>
</evidence>
<dbReference type="Proteomes" id="UP000192342">
    <property type="component" value="Unassembled WGS sequence"/>
</dbReference>
<comment type="subcellular location">
    <subcellularLocation>
        <location evidence="1">Cell outer membrane</location>
    </subcellularLocation>
</comment>
<evidence type="ECO:0000256" key="4">
    <source>
        <dbReference type="ARBA" id="ARBA00022452"/>
    </source>
</evidence>
<dbReference type="InterPro" id="IPR010130">
    <property type="entry name" value="T1SS_OMP_TolC"/>
</dbReference>
<evidence type="ECO:0000256" key="2">
    <source>
        <dbReference type="ARBA" id="ARBA00007613"/>
    </source>
</evidence>
<dbReference type="PANTHER" id="PTHR30026">
    <property type="entry name" value="OUTER MEMBRANE PROTEIN TOLC"/>
    <property type="match status" value="1"/>
</dbReference>
<accession>A0A1Y1SFM4</accession>
<dbReference type="AlphaFoldDB" id="A0A1Y1SFM4"/>
<evidence type="ECO:0000256" key="6">
    <source>
        <dbReference type="ARBA" id="ARBA00023136"/>
    </source>
</evidence>
<evidence type="ECO:0000256" key="7">
    <source>
        <dbReference type="ARBA" id="ARBA00023237"/>
    </source>
</evidence>
<dbReference type="STRING" id="1317117.ATO7_10592"/>
<dbReference type="GO" id="GO:0009279">
    <property type="term" value="C:cell outer membrane"/>
    <property type="evidence" value="ECO:0007669"/>
    <property type="project" value="UniProtKB-SubCell"/>
</dbReference>
<organism evidence="9 10">
    <name type="scientific">Oceanococcus atlanticus</name>
    <dbReference type="NCBI Taxonomy" id="1317117"/>
    <lineage>
        <taxon>Bacteria</taxon>
        <taxon>Pseudomonadati</taxon>
        <taxon>Pseudomonadota</taxon>
        <taxon>Gammaproteobacteria</taxon>
        <taxon>Chromatiales</taxon>
        <taxon>Oceanococcaceae</taxon>
        <taxon>Oceanococcus</taxon>
    </lineage>
</organism>
<comment type="similarity">
    <text evidence="2">Belongs to the outer membrane factor (OMF) (TC 1.B.17) family.</text>
</comment>
<keyword evidence="7" id="KW-0998">Cell outer membrane</keyword>
<dbReference type="GO" id="GO:1990281">
    <property type="term" value="C:efflux pump complex"/>
    <property type="evidence" value="ECO:0007669"/>
    <property type="project" value="TreeGrafter"/>
</dbReference>
<dbReference type="Pfam" id="PF02321">
    <property type="entry name" value="OEP"/>
    <property type="match status" value="2"/>
</dbReference>
<dbReference type="GO" id="GO:0015288">
    <property type="term" value="F:porin activity"/>
    <property type="evidence" value="ECO:0007669"/>
    <property type="project" value="TreeGrafter"/>
</dbReference>
<feature type="signal peptide" evidence="8">
    <location>
        <begin position="1"/>
        <end position="20"/>
    </location>
</feature>